<name>A0A183AET4_9TREM</name>
<sequence>MGPKRDQQSYSNRFRRQIARRRKYLITEREKYLLNEHETRQLLKRFAIWYRTNYSAFETVLDSFSSNIEGDALVDVFNDMDAPWNSIETYVLLAYLDREEYGFVTSEMLSRLAEVVRPETTEAPSDSDTLYEGLPDPVDRETIPVYVRFASSLAPECPLNLDLSMNVNSTIKDLAYKIGHSVDLPTNEIVLKSDQYSEAILDESIPLGSLMQDGYVDLFYDYKLGLTDCPVVNYDAYFTWRTVDRILDL</sequence>
<evidence type="ECO:0000313" key="3">
    <source>
        <dbReference type="WBParaSite" id="ECPE_0000548201-mRNA-1"/>
    </source>
</evidence>
<gene>
    <name evidence="1" type="ORF">ECPE_LOCUS5469</name>
</gene>
<organism evidence="3">
    <name type="scientific">Echinostoma caproni</name>
    <dbReference type="NCBI Taxonomy" id="27848"/>
    <lineage>
        <taxon>Eukaryota</taxon>
        <taxon>Metazoa</taxon>
        <taxon>Spiralia</taxon>
        <taxon>Lophotrochozoa</taxon>
        <taxon>Platyhelminthes</taxon>
        <taxon>Trematoda</taxon>
        <taxon>Digenea</taxon>
        <taxon>Plagiorchiida</taxon>
        <taxon>Echinostomata</taxon>
        <taxon>Echinostomatoidea</taxon>
        <taxon>Echinostomatidae</taxon>
        <taxon>Echinostoma</taxon>
    </lineage>
</organism>
<dbReference type="OrthoDB" id="6238070at2759"/>
<evidence type="ECO:0000313" key="1">
    <source>
        <dbReference type="EMBL" id="VDP75606.1"/>
    </source>
</evidence>
<dbReference type="Proteomes" id="UP000272942">
    <property type="component" value="Unassembled WGS sequence"/>
</dbReference>
<keyword evidence="2" id="KW-1185">Reference proteome</keyword>
<protein>
    <submittedName>
        <fullName evidence="3">Ubiquitin-like domain-containing protein</fullName>
    </submittedName>
</protein>
<proteinExistence type="predicted"/>
<dbReference type="EMBL" id="UZAN01042327">
    <property type="protein sequence ID" value="VDP75606.1"/>
    <property type="molecule type" value="Genomic_DNA"/>
</dbReference>
<reference evidence="1 2" key="2">
    <citation type="submission" date="2018-11" db="EMBL/GenBank/DDBJ databases">
        <authorList>
            <consortium name="Pathogen Informatics"/>
        </authorList>
    </citation>
    <scope>NUCLEOTIDE SEQUENCE [LARGE SCALE GENOMIC DNA]</scope>
    <source>
        <strain evidence="1 2">Egypt</strain>
    </source>
</reference>
<accession>A0A183AET4</accession>
<reference evidence="3" key="1">
    <citation type="submission" date="2016-06" db="UniProtKB">
        <authorList>
            <consortium name="WormBaseParasite"/>
        </authorList>
    </citation>
    <scope>IDENTIFICATION</scope>
</reference>
<dbReference type="WBParaSite" id="ECPE_0000548201-mRNA-1">
    <property type="protein sequence ID" value="ECPE_0000548201-mRNA-1"/>
    <property type="gene ID" value="ECPE_0000548201"/>
</dbReference>
<evidence type="ECO:0000313" key="2">
    <source>
        <dbReference type="Proteomes" id="UP000272942"/>
    </source>
</evidence>
<dbReference type="AlphaFoldDB" id="A0A183AET4"/>